<dbReference type="GeneID" id="13203014"/>
<dbReference type="InParanoid" id="G1K111"/>
<gene>
    <name evidence="1" type="ORF">CELE_Y57G11C.1142</name>
    <name evidence="1 3" type="ORF">Y57G11C.1142</name>
</gene>
<dbReference type="RefSeq" id="NP_001255837.1">
    <property type="nucleotide sequence ID" value="NM_001268908.1"/>
</dbReference>
<dbReference type="Proteomes" id="UP000001940">
    <property type="component" value="Chromosome IV"/>
</dbReference>
<sequence>MEALFLNSTKTRYEWKGYSN</sequence>
<name>G1K111_CAEEL</name>
<accession>G1K111</accession>
<dbReference type="EMBL" id="BX284604">
    <property type="protein sequence ID" value="CCC42210.1"/>
    <property type="molecule type" value="Genomic_DNA"/>
</dbReference>
<evidence type="ECO:0000313" key="1">
    <source>
        <dbReference type="EMBL" id="CCC42210.1"/>
    </source>
</evidence>
<keyword evidence="2" id="KW-1185">Reference proteome</keyword>
<dbReference type="PaxDb" id="6239-Y57G11C.1142"/>
<evidence type="ECO:0000313" key="2">
    <source>
        <dbReference type="Proteomes" id="UP000001940"/>
    </source>
</evidence>
<proteinExistence type="predicted"/>
<dbReference type="AlphaFoldDB" id="G1K111"/>
<dbReference type="HOGENOM" id="CLU_3428605_0_0_1"/>
<evidence type="ECO:0000313" key="3">
    <source>
        <dbReference type="WormBase" id="Y57G11C.1142"/>
    </source>
</evidence>
<dbReference type="STRING" id="6239.Y57G11C.1142.1"/>
<dbReference type="KEGG" id="cel:CELE_Y57G11C.1142"/>
<dbReference type="Bgee" id="WBGene00206490">
    <property type="expression patterns" value="Expressed in larva"/>
</dbReference>
<organism evidence="1 2">
    <name type="scientific">Caenorhabditis elegans</name>
    <dbReference type="NCBI Taxonomy" id="6239"/>
    <lineage>
        <taxon>Eukaryota</taxon>
        <taxon>Metazoa</taxon>
        <taxon>Ecdysozoa</taxon>
        <taxon>Nematoda</taxon>
        <taxon>Chromadorea</taxon>
        <taxon>Rhabditida</taxon>
        <taxon>Rhabditina</taxon>
        <taxon>Rhabditomorpha</taxon>
        <taxon>Rhabditoidea</taxon>
        <taxon>Rhabditidae</taxon>
        <taxon>Peloderinae</taxon>
        <taxon>Caenorhabditis</taxon>
    </lineage>
</organism>
<protein>
    <submittedName>
        <fullName evidence="1">Uncharacterized protein</fullName>
    </submittedName>
</protein>
<reference evidence="1 2" key="1">
    <citation type="journal article" date="1998" name="Science">
        <title>Genome sequence of the nematode C. elegans: a platform for investigating biology.</title>
        <authorList>
            <consortium name="The C. elegans sequencing consortium"/>
            <person name="Sulson J.E."/>
            <person name="Waterston R."/>
        </authorList>
    </citation>
    <scope>NUCLEOTIDE SEQUENCE [LARGE SCALE GENOMIC DNA]</scope>
    <source>
        <strain evidence="1 2">Bristol N2</strain>
    </source>
</reference>
<dbReference type="CTD" id="13203014"/>
<dbReference type="WormBase" id="Y57G11C.1142">
    <property type="protein sequence ID" value="CE46464"/>
    <property type="gene ID" value="WBGene00206490"/>
</dbReference>
<dbReference type="AGR" id="WB:WBGene00206490"/>